<evidence type="ECO:0000313" key="11">
    <source>
        <dbReference type="Proteomes" id="UP000029554"/>
    </source>
</evidence>
<evidence type="ECO:0000256" key="7">
    <source>
        <dbReference type="ARBA" id="ARBA00023136"/>
    </source>
</evidence>
<keyword evidence="7 8" id="KW-0472">Membrane</keyword>
<feature type="transmembrane region" description="Helical" evidence="8">
    <location>
        <begin position="354"/>
        <end position="373"/>
    </location>
</feature>
<dbReference type="PANTHER" id="PTHR33908">
    <property type="entry name" value="MANNOSYLTRANSFERASE YKCB-RELATED"/>
    <property type="match status" value="1"/>
</dbReference>
<evidence type="ECO:0000256" key="3">
    <source>
        <dbReference type="ARBA" id="ARBA00022676"/>
    </source>
</evidence>
<dbReference type="PANTHER" id="PTHR33908:SF11">
    <property type="entry name" value="MEMBRANE PROTEIN"/>
    <property type="match status" value="1"/>
</dbReference>
<feature type="transmembrane region" description="Helical" evidence="8">
    <location>
        <begin position="137"/>
        <end position="155"/>
    </location>
</feature>
<dbReference type="RefSeq" id="WP_035124528.1">
    <property type="nucleotide sequence ID" value="NZ_JRHH01000002.1"/>
</dbReference>
<feature type="transmembrane region" description="Helical" evidence="8">
    <location>
        <begin position="206"/>
        <end position="226"/>
    </location>
</feature>
<evidence type="ECO:0000256" key="2">
    <source>
        <dbReference type="ARBA" id="ARBA00022475"/>
    </source>
</evidence>
<accession>A0A095SVS4</accession>
<dbReference type="Proteomes" id="UP000029554">
    <property type="component" value="Unassembled WGS sequence"/>
</dbReference>
<comment type="caution">
    <text evidence="10">The sequence shown here is derived from an EMBL/GenBank/DDBJ whole genome shotgun (WGS) entry which is preliminary data.</text>
</comment>
<keyword evidence="11" id="KW-1185">Reference proteome</keyword>
<evidence type="ECO:0000256" key="6">
    <source>
        <dbReference type="ARBA" id="ARBA00022989"/>
    </source>
</evidence>
<dbReference type="EMBL" id="JRHH01000002">
    <property type="protein sequence ID" value="KGD68776.1"/>
    <property type="molecule type" value="Genomic_DNA"/>
</dbReference>
<feature type="transmembrane region" description="Helical" evidence="8">
    <location>
        <begin position="176"/>
        <end position="200"/>
    </location>
</feature>
<feature type="domain" description="Glycosyltransferase RgtA/B/C/D-like" evidence="9">
    <location>
        <begin position="65"/>
        <end position="226"/>
    </location>
</feature>
<evidence type="ECO:0000259" key="9">
    <source>
        <dbReference type="Pfam" id="PF13231"/>
    </source>
</evidence>
<evidence type="ECO:0000313" key="10">
    <source>
        <dbReference type="EMBL" id="KGD68776.1"/>
    </source>
</evidence>
<proteinExistence type="predicted"/>
<sequence length="617" mass="71146">MDKVLNFIKENKFLVVILLVATILRFYKINLQSLWMDEIYTMNVSNPANSYGTIITEVNNREGFPYFYFLLLKTLYTVFGYSPIVSRGLSAVLGVLSVYIIARLGEKMFSKQAGIFAALILAFSEYAIYISQDARPYTFYLFCILLTYYYLIKYLKDVSKTNAIKYGLSLGLLLNVNFFAAINVVSQGFLLVLFCFILDAEKRKTFIKYTLLTIIITFILFTPNIYKLVLLSRIESFWIPAPTTETISLILKEFLGNSEITLFLFLSIFIFFMITIFNTNKLEKTKDIFNDKKTFSFLILASWTFLYFIVIFLKSYTQTSLFLARYLTSLFPAIILIFGIGLAMIKNNAIKTTFASILVIFIFFNHTIVRGYYRGPNKTQFREASQLIIDKNKNNETVYTSLKYWFDYYLNNNNVKFNVVEKPNLETIINEMIANPSTTKPFWYTDAHGRPFQLSENAQQFVNSNFYIDENFDGFDAWTKHFILLKDVKKDVDVSKFGTLKDFNGTPFKFNLEVFENTNYVLTASGWAYFDEQDATESKIDLVLIKDGVAIKIPSQKVNRPDVTSYFKSSFNLSNSGFTASFNLKDLPSGNYRLGILIVDKTTNKSGLNLTDKTIIK</sequence>
<dbReference type="GO" id="GO:0016763">
    <property type="term" value="F:pentosyltransferase activity"/>
    <property type="evidence" value="ECO:0007669"/>
    <property type="project" value="TreeGrafter"/>
</dbReference>
<feature type="transmembrane region" description="Helical" evidence="8">
    <location>
        <begin position="260"/>
        <end position="277"/>
    </location>
</feature>
<keyword evidence="2" id="KW-1003">Cell membrane</keyword>
<keyword evidence="3" id="KW-0328">Glycosyltransferase</keyword>
<keyword evidence="5 8" id="KW-0812">Transmembrane</keyword>
<dbReference type="OrthoDB" id="5437043at2"/>
<organism evidence="10 11">
    <name type="scientific">Flavobacterium aquatile LMG 4008 = ATCC 11947</name>
    <dbReference type="NCBI Taxonomy" id="1453498"/>
    <lineage>
        <taxon>Bacteria</taxon>
        <taxon>Pseudomonadati</taxon>
        <taxon>Bacteroidota</taxon>
        <taxon>Flavobacteriia</taxon>
        <taxon>Flavobacteriales</taxon>
        <taxon>Flavobacteriaceae</taxon>
        <taxon>Flavobacterium</taxon>
    </lineage>
</organism>
<dbReference type="InterPro" id="IPR050297">
    <property type="entry name" value="LipidA_mod_glycosyltrf_83"/>
</dbReference>
<feature type="transmembrane region" description="Helical" evidence="8">
    <location>
        <begin position="78"/>
        <end position="101"/>
    </location>
</feature>
<dbReference type="eggNOG" id="COG5305">
    <property type="taxonomic scope" value="Bacteria"/>
</dbReference>
<name>A0A095SVS4_9FLAO</name>
<evidence type="ECO:0000256" key="8">
    <source>
        <dbReference type="SAM" id="Phobius"/>
    </source>
</evidence>
<keyword evidence="4" id="KW-0808">Transferase</keyword>
<evidence type="ECO:0000256" key="1">
    <source>
        <dbReference type="ARBA" id="ARBA00004651"/>
    </source>
</evidence>
<dbReference type="InterPro" id="IPR038731">
    <property type="entry name" value="RgtA/B/C-like"/>
</dbReference>
<keyword evidence="6 8" id="KW-1133">Transmembrane helix</keyword>
<dbReference type="Pfam" id="PF13231">
    <property type="entry name" value="PMT_2"/>
    <property type="match status" value="1"/>
</dbReference>
<dbReference type="AlphaFoldDB" id="A0A095SVS4"/>
<gene>
    <name evidence="10" type="ORF">LG45_03785</name>
</gene>
<dbReference type="GO" id="GO:0009103">
    <property type="term" value="P:lipopolysaccharide biosynthetic process"/>
    <property type="evidence" value="ECO:0007669"/>
    <property type="project" value="UniProtKB-ARBA"/>
</dbReference>
<dbReference type="STRING" id="1453498.LG45_03785"/>
<feature type="transmembrane region" description="Helical" evidence="8">
    <location>
        <begin position="323"/>
        <end position="342"/>
    </location>
</feature>
<protein>
    <recommendedName>
        <fullName evidence="9">Glycosyltransferase RgtA/B/C/D-like domain-containing protein</fullName>
    </recommendedName>
</protein>
<feature type="transmembrane region" description="Helical" evidence="8">
    <location>
        <begin position="297"/>
        <end position="316"/>
    </location>
</feature>
<feature type="transmembrane region" description="Helical" evidence="8">
    <location>
        <begin position="12"/>
        <end position="29"/>
    </location>
</feature>
<evidence type="ECO:0000256" key="5">
    <source>
        <dbReference type="ARBA" id="ARBA00022692"/>
    </source>
</evidence>
<dbReference type="GO" id="GO:0005886">
    <property type="term" value="C:plasma membrane"/>
    <property type="evidence" value="ECO:0007669"/>
    <property type="project" value="UniProtKB-SubCell"/>
</dbReference>
<feature type="transmembrane region" description="Helical" evidence="8">
    <location>
        <begin position="113"/>
        <end position="131"/>
    </location>
</feature>
<comment type="subcellular location">
    <subcellularLocation>
        <location evidence="1">Cell membrane</location>
        <topology evidence="1">Multi-pass membrane protein</topology>
    </subcellularLocation>
</comment>
<evidence type="ECO:0000256" key="4">
    <source>
        <dbReference type="ARBA" id="ARBA00022679"/>
    </source>
</evidence>
<reference evidence="10 11" key="1">
    <citation type="submission" date="2014-09" db="EMBL/GenBank/DDBJ databases">
        <title>Whole Genome Shotgun of Flavobacterium aquatile LMG 4008.</title>
        <authorList>
            <person name="Gale A.N."/>
            <person name="Pipes S.E."/>
            <person name="Newman J.D."/>
        </authorList>
    </citation>
    <scope>NUCLEOTIDE SEQUENCE [LARGE SCALE GENOMIC DNA]</scope>
    <source>
        <strain evidence="10 11">LMG 4008</strain>
    </source>
</reference>